<dbReference type="InterPro" id="IPR000086">
    <property type="entry name" value="NUDIX_hydrolase_dom"/>
</dbReference>
<comment type="caution">
    <text evidence="4">The sequence shown here is derived from an EMBL/GenBank/DDBJ whole genome shotgun (WGS) entry which is preliminary data.</text>
</comment>
<dbReference type="InterPro" id="IPR015797">
    <property type="entry name" value="NUDIX_hydrolase-like_dom_sf"/>
</dbReference>
<dbReference type="PROSITE" id="PS51462">
    <property type="entry name" value="NUDIX"/>
    <property type="match status" value="1"/>
</dbReference>
<name>A0ABX3ETX2_9BACL</name>
<evidence type="ECO:0000313" key="5">
    <source>
        <dbReference type="Proteomes" id="UP000186058"/>
    </source>
</evidence>
<gene>
    <name evidence="4" type="ORF">A3844_00265</name>
</gene>
<feature type="domain" description="Nudix hydrolase" evidence="3">
    <location>
        <begin position="3"/>
        <end position="130"/>
    </location>
</feature>
<protein>
    <submittedName>
        <fullName evidence="4">DNA mismatch repair protein MutT</fullName>
    </submittedName>
</protein>
<dbReference type="RefSeq" id="WP_074083422.1">
    <property type="nucleotide sequence ID" value="NZ_LVWI01000001.1"/>
</dbReference>
<dbReference type="Proteomes" id="UP000186058">
    <property type="component" value="Unassembled WGS sequence"/>
</dbReference>
<reference evidence="4 5" key="1">
    <citation type="submission" date="2016-03" db="EMBL/GenBank/DDBJ databases">
        <authorList>
            <person name="Sant'Anna F.H."/>
            <person name="Ambrosini A."/>
            <person name="Souza R."/>
            <person name="Bach E."/>
            <person name="Fernandes G."/>
            <person name="Balsanelli E."/>
            <person name="Baura V.A."/>
            <person name="Souza E.M."/>
            <person name="Passaglia L."/>
        </authorList>
    </citation>
    <scope>NUCLEOTIDE SEQUENCE [LARGE SCALE GENOMIC DNA]</scope>
    <source>
        <strain evidence="4 5">P26E</strain>
    </source>
</reference>
<dbReference type="SUPFAM" id="SSF55811">
    <property type="entry name" value="Nudix"/>
    <property type="match status" value="1"/>
</dbReference>
<evidence type="ECO:0000256" key="2">
    <source>
        <dbReference type="ARBA" id="ARBA00022801"/>
    </source>
</evidence>
<dbReference type="Pfam" id="PF00293">
    <property type="entry name" value="NUDIX"/>
    <property type="match status" value="1"/>
</dbReference>
<keyword evidence="5" id="KW-1185">Reference proteome</keyword>
<evidence type="ECO:0000256" key="1">
    <source>
        <dbReference type="ARBA" id="ARBA00001946"/>
    </source>
</evidence>
<keyword evidence="2" id="KW-0378">Hydrolase</keyword>
<dbReference type="Gene3D" id="3.90.79.10">
    <property type="entry name" value="Nucleoside Triphosphate Pyrophosphohydrolase"/>
    <property type="match status" value="1"/>
</dbReference>
<evidence type="ECO:0000313" key="4">
    <source>
        <dbReference type="EMBL" id="OKP91599.1"/>
    </source>
</evidence>
<dbReference type="PANTHER" id="PTHR43046:SF2">
    <property type="entry name" value="8-OXO-DGTP DIPHOSPHATASE-RELATED"/>
    <property type="match status" value="1"/>
</dbReference>
<sequence length="133" mass="14898">MSEIIDKVAWILIREGRVLGARSQGKDTYYFPGGKRESGETDAETLIREVKEELSVDILPDTAIEFGIYEAPAHGKAEGIQVKMTCFTAGYTGELTPASEIAELAWLTYEDRERVSAVSRIIFDQLHEMKLLD</sequence>
<proteinExistence type="predicted"/>
<comment type="cofactor">
    <cofactor evidence="1">
        <name>Mg(2+)</name>
        <dbReference type="ChEBI" id="CHEBI:18420"/>
    </cofactor>
</comment>
<organism evidence="4 5">
    <name type="scientific">Paenibacillus helianthi</name>
    <dbReference type="NCBI Taxonomy" id="1349432"/>
    <lineage>
        <taxon>Bacteria</taxon>
        <taxon>Bacillati</taxon>
        <taxon>Bacillota</taxon>
        <taxon>Bacilli</taxon>
        <taxon>Bacillales</taxon>
        <taxon>Paenibacillaceae</taxon>
        <taxon>Paenibacillus</taxon>
    </lineage>
</organism>
<dbReference type="PANTHER" id="PTHR43046">
    <property type="entry name" value="GDP-MANNOSE MANNOSYL HYDROLASE"/>
    <property type="match status" value="1"/>
</dbReference>
<evidence type="ECO:0000259" key="3">
    <source>
        <dbReference type="PROSITE" id="PS51462"/>
    </source>
</evidence>
<accession>A0ABX3ETX2</accession>
<dbReference type="CDD" id="cd04690">
    <property type="entry name" value="NUDIX_Hydrolase"/>
    <property type="match status" value="1"/>
</dbReference>
<dbReference type="EMBL" id="LVWI01000001">
    <property type="protein sequence ID" value="OKP91599.1"/>
    <property type="molecule type" value="Genomic_DNA"/>
</dbReference>